<dbReference type="CDD" id="cd14498">
    <property type="entry name" value="DSP"/>
    <property type="match status" value="1"/>
</dbReference>
<dbReference type="InterPro" id="IPR000340">
    <property type="entry name" value="Dual-sp_phosphatase_cat-dom"/>
</dbReference>
<dbReference type="PROSITE" id="PS00383">
    <property type="entry name" value="TYR_PHOSPHATASE_1"/>
    <property type="match status" value="1"/>
</dbReference>
<keyword evidence="1" id="KW-0378">Hydrolase</keyword>
<evidence type="ECO:0000313" key="5">
    <source>
        <dbReference type="EMBL" id="GAK57370.1"/>
    </source>
</evidence>
<evidence type="ECO:0000259" key="4">
    <source>
        <dbReference type="PROSITE" id="PS50056"/>
    </source>
</evidence>
<dbReference type="PANTHER" id="PTHR10159">
    <property type="entry name" value="DUAL SPECIFICITY PROTEIN PHOSPHATASE"/>
    <property type="match status" value="1"/>
</dbReference>
<dbReference type="InterPro" id="IPR029021">
    <property type="entry name" value="Prot-tyrosine_phosphatase-like"/>
</dbReference>
<dbReference type="EMBL" id="DF820466">
    <property type="protein sequence ID" value="GAK57370.1"/>
    <property type="molecule type" value="Genomic_DNA"/>
</dbReference>
<protein>
    <recommendedName>
        <fullName evidence="7">Dual specificity protein phosphatase</fullName>
    </recommendedName>
</protein>
<evidence type="ECO:0000259" key="3">
    <source>
        <dbReference type="PROSITE" id="PS50054"/>
    </source>
</evidence>
<dbReference type="InterPro" id="IPR016130">
    <property type="entry name" value="Tyr_Pase_AS"/>
</dbReference>
<dbReference type="InterPro" id="IPR000387">
    <property type="entry name" value="Tyr_Pase_dom"/>
</dbReference>
<sequence length="130" mass="15254">MDFIFDCLAIGDLADAESHPAVDAILNLSQFHYYTPLYYKRVYFPDFEYLADLSVIGECTQFIREHILQRHRVLVHCFAGVSRSATICTAYLYECGMSFDEALAFIQTKHPSAQPYEELWRSLHDWYQKR</sequence>
<feature type="domain" description="Tyrosine-protein phosphatase" evidence="3">
    <location>
        <begin position="1"/>
        <end position="130"/>
    </location>
</feature>
<dbReference type="InterPro" id="IPR020422">
    <property type="entry name" value="TYR_PHOSPHATASE_DUAL_dom"/>
</dbReference>
<dbReference type="SMART" id="SM00195">
    <property type="entry name" value="DSPc"/>
    <property type="match status" value="1"/>
</dbReference>
<dbReference type="AlphaFoldDB" id="A0A081BYG5"/>
<dbReference type="Gene3D" id="3.90.190.10">
    <property type="entry name" value="Protein tyrosine phosphatase superfamily"/>
    <property type="match status" value="1"/>
</dbReference>
<dbReference type="GO" id="GO:0005737">
    <property type="term" value="C:cytoplasm"/>
    <property type="evidence" value="ECO:0007669"/>
    <property type="project" value="TreeGrafter"/>
</dbReference>
<dbReference type="HOGENOM" id="CLU_027074_11_9_0"/>
<evidence type="ECO:0000256" key="1">
    <source>
        <dbReference type="ARBA" id="ARBA00022801"/>
    </source>
</evidence>
<dbReference type="Proteomes" id="UP000030661">
    <property type="component" value="Unassembled WGS sequence"/>
</dbReference>
<dbReference type="PROSITE" id="PS50056">
    <property type="entry name" value="TYR_PHOSPHATASE_2"/>
    <property type="match status" value="1"/>
</dbReference>
<reference evidence="5" key="1">
    <citation type="journal article" date="2015" name="PeerJ">
        <title>First genomic representation of candidate bacterial phylum KSB3 points to enhanced environmental sensing as a trigger of wastewater bulking.</title>
        <authorList>
            <person name="Sekiguchi Y."/>
            <person name="Ohashi A."/>
            <person name="Parks D.H."/>
            <person name="Yamauchi T."/>
            <person name="Tyson G.W."/>
            <person name="Hugenholtz P."/>
        </authorList>
    </citation>
    <scope>NUCLEOTIDE SEQUENCE [LARGE SCALE GENOMIC DNA]</scope>
</reference>
<dbReference type="Pfam" id="PF00782">
    <property type="entry name" value="DSPc"/>
    <property type="match status" value="1"/>
</dbReference>
<dbReference type="PANTHER" id="PTHR10159:SF519">
    <property type="entry name" value="DUAL SPECIFICITY PROTEIN PHOSPHATASE MPK3"/>
    <property type="match status" value="1"/>
</dbReference>
<organism evidence="5">
    <name type="scientific">Vecturithrix granuli</name>
    <dbReference type="NCBI Taxonomy" id="1499967"/>
    <lineage>
        <taxon>Bacteria</taxon>
        <taxon>Candidatus Moduliflexota</taxon>
        <taxon>Candidatus Vecturitrichia</taxon>
        <taxon>Candidatus Vecturitrichales</taxon>
        <taxon>Candidatus Vecturitrichaceae</taxon>
        <taxon>Candidatus Vecturithrix</taxon>
    </lineage>
</organism>
<keyword evidence="6" id="KW-1185">Reference proteome</keyword>
<dbReference type="PROSITE" id="PS50054">
    <property type="entry name" value="TYR_PHOSPHATASE_DUAL"/>
    <property type="match status" value="1"/>
</dbReference>
<dbReference type="STRING" id="1499967.U27_04337"/>
<proteinExistence type="predicted"/>
<feature type="domain" description="Tyrosine specific protein phosphatases" evidence="4">
    <location>
        <begin position="72"/>
        <end position="121"/>
    </location>
</feature>
<gene>
    <name evidence="5" type="ORF">U27_04337</name>
</gene>
<keyword evidence="2" id="KW-0904">Protein phosphatase</keyword>
<evidence type="ECO:0000256" key="2">
    <source>
        <dbReference type="ARBA" id="ARBA00022912"/>
    </source>
</evidence>
<evidence type="ECO:0000313" key="6">
    <source>
        <dbReference type="Proteomes" id="UP000030661"/>
    </source>
</evidence>
<name>A0A081BYG5_VECG1</name>
<dbReference type="GO" id="GO:0004721">
    <property type="term" value="F:phosphoprotein phosphatase activity"/>
    <property type="evidence" value="ECO:0007669"/>
    <property type="project" value="UniProtKB-KW"/>
</dbReference>
<accession>A0A081BYG5</accession>
<dbReference type="SUPFAM" id="SSF52799">
    <property type="entry name" value="(Phosphotyrosine protein) phosphatases II"/>
    <property type="match status" value="1"/>
</dbReference>
<evidence type="ECO:0008006" key="7">
    <source>
        <dbReference type="Google" id="ProtNLM"/>
    </source>
</evidence>